<dbReference type="InterPro" id="IPR008913">
    <property type="entry name" value="Znf_CHY"/>
</dbReference>
<name>A0A5N1GHK0_9LACT</name>
<dbReference type="PROSITE" id="PS51266">
    <property type="entry name" value="ZF_CHY"/>
    <property type="match status" value="1"/>
</dbReference>
<feature type="domain" description="CHY-type" evidence="4">
    <location>
        <begin position="11"/>
        <end position="89"/>
    </location>
</feature>
<evidence type="ECO:0000256" key="3">
    <source>
        <dbReference type="ARBA" id="ARBA00022833"/>
    </source>
</evidence>
<dbReference type="InterPro" id="IPR037274">
    <property type="entry name" value="Znf_CHY_sf"/>
</dbReference>
<dbReference type="SUPFAM" id="SSF161219">
    <property type="entry name" value="CHY zinc finger-like"/>
    <property type="match status" value="1"/>
</dbReference>
<protein>
    <recommendedName>
        <fullName evidence="4">CHY-type domain-containing protein</fullName>
    </recommendedName>
</protein>
<keyword evidence="1" id="KW-0479">Metal-binding</keyword>
<organism evidence="5 6">
    <name type="scientific">Aerococcus sanguinicola</name>
    <dbReference type="NCBI Taxonomy" id="119206"/>
    <lineage>
        <taxon>Bacteria</taxon>
        <taxon>Bacillati</taxon>
        <taxon>Bacillota</taxon>
        <taxon>Bacilli</taxon>
        <taxon>Lactobacillales</taxon>
        <taxon>Aerococcaceae</taxon>
        <taxon>Aerococcus</taxon>
    </lineage>
</organism>
<accession>A0A5N1GHK0</accession>
<sequence>MEERSQIWGLGLDGQGRCQHYHLSEDILALYCSTCKAYYACYRCHDALAKHAFTPIRSDQEDSLLCGACRTSFDQATYEALGRCPYCRAAFNPACQRHAGLYFASKRKNNNGGVRFNER</sequence>
<dbReference type="Pfam" id="PF05495">
    <property type="entry name" value="zf-CHY"/>
    <property type="match status" value="1"/>
</dbReference>
<comment type="caution">
    <text evidence="5">The sequence shown here is derived from an EMBL/GenBank/DDBJ whole genome shotgun (WGS) entry which is preliminary data.</text>
</comment>
<dbReference type="AlphaFoldDB" id="A0A5N1GHK0"/>
<proteinExistence type="predicted"/>
<dbReference type="GO" id="GO:0008270">
    <property type="term" value="F:zinc ion binding"/>
    <property type="evidence" value="ECO:0007669"/>
    <property type="project" value="UniProtKB-KW"/>
</dbReference>
<dbReference type="OrthoDB" id="882119at2"/>
<evidence type="ECO:0000313" key="6">
    <source>
        <dbReference type="Proteomes" id="UP000327148"/>
    </source>
</evidence>
<dbReference type="InterPro" id="IPR016694">
    <property type="entry name" value="UCP017292"/>
</dbReference>
<gene>
    <name evidence="5" type="ORF">F6I03_09170</name>
</gene>
<evidence type="ECO:0000313" key="5">
    <source>
        <dbReference type="EMBL" id="KAA9299629.1"/>
    </source>
</evidence>
<dbReference type="Proteomes" id="UP000327148">
    <property type="component" value="Unassembled WGS sequence"/>
</dbReference>
<keyword evidence="2" id="KW-0863">Zinc-finger</keyword>
<evidence type="ECO:0000256" key="2">
    <source>
        <dbReference type="ARBA" id="ARBA00022771"/>
    </source>
</evidence>
<dbReference type="EMBL" id="VYWO01000008">
    <property type="protein sequence ID" value="KAA9299629.1"/>
    <property type="molecule type" value="Genomic_DNA"/>
</dbReference>
<evidence type="ECO:0000259" key="4">
    <source>
        <dbReference type="PROSITE" id="PS51266"/>
    </source>
</evidence>
<dbReference type="RefSeq" id="WP_070430599.1">
    <property type="nucleotide sequence ID" value="NZ_VYWO01000008.1"/>
</dbReference>
<evidence type="ECO:0000256" key="1">
    <source>
        <dbReference type="ARBA" id="ARBA00022723"/>
    </source>
</evidence>
<reference evidence="5 6" key="1">
    <citation type="submission" date="2019-09" db="EMBL/GenBank/DDBJ databases">
        <title>Draft genome sequence assemblies of isolates from the urinary tract.</title>
        <authorList>
            <person name="Mores C.R."/>
            <person name="Putonti C."/>
            <person name="Wolfe A.J."/>
        </authorList>
    </citation>
    <scope>NUCLEOTIDE SEQUENCE [LARGE SCALE GENOMIC DNA]</scope>
    <source>
        <strain evidence="5 6">UMB623</strain>
    </source>
</reference>
<dbReference type="PIRSF" id="PIRSF017292">
    <property type="entry name" value="UCP017292_Znf_CHY"/>
    <property type="match status" value="1"/>
</dbReference>
<keyword evidence="3" id="KW-0862">Zinc</keyword>